<evidence type="ECO:0000313" key="4">
    <source>
        <dbReference type="EMBL" id="KXG74319.1"/>
    </source>
</evidence>
<accession>A0A140L194</accession>
<dbReference type="RefSeq" id="WP_066355387.1">
    <property type="nucleotide sequence ID" value="NZ_LOED01000052.1"/>
</dbReference>
<dbReference type="Pfam" id="PF09992">
    <property type="entry name" value="NAGPA"/>
    <property type="match status" value="1"/>
</dbReference>
<keyword evidence="5" id="KW-1185">Reference proteome</keyword>
<dbReference type="InterPro" id="IPR036582">
    <property type="entry name" value="Mao_N_sf"/>
</dbReference>
<feature type="signal peptide" evidence="1">
    <location>
        <begin position="1"/>
        <end position="26"/>
    </location>
</feature>
<dbReference type="Pfam" id="PF07833">
    <property type="entry name" value="Cu_amine_oxidN1"/>
    <property type="match status" value="1"/>
</dbReference>
<evidence type="ECO:0000259" key="3">
    <source>
        <dbReference type="Pfam" id="PF09992"/>
    </source>
</evidence>
<feature type="domain" description="Phosphodiester glycosidase" evidence="3">
    <location>
        <begin position="204"/>
        <end position="378"/>
    </location>
</feature>
<dbReference type="PANTHER" id="PTHR40446">
    <property type="entry name" value="N-ACETYLGLUCOSAMINE-1-PHOSPHODIESTER ALPHA-N-ACETYLGLUCOSAMINIDASE"/>
    <property type="match status" value="1"/>
</dbReference>
<evidence type="ECO:0000259" key="2">
    <source>
        <dbReference type="Pfam" id="PF07833"/>
    </source>
</evidence>
<dbReference type="Gene3D" id="3.30.457.10">
    <property type="entry name" value="Copper amine oxidase-like, N-terminal domain"/>
    <property type="match status" value="1"/>
</dbReference>
<dbReference type="STRING" id="520764.AN618_23420"/>
<dbReference type="Proteomes" id="UP000070427">
    <property type="component" value="Unassembled WGS sequence"/>
</dbReference>
<dbReference type="InterPro" id="IPR018711">
    <property type="entry name" value="NAGPA"/>
</dbReference>
<sequence length="981" mass="106063">MPHFLRKLLSVLLICLVLSQTFYAFAQEVVLHEESVNFPVTRGVSYEGRTIFTSSGWQKVHILTIDLTSENVDIDALMNKNGLSERQILSKMVSENGAVAGVNGDFFIMANPSSPIGIQIAGGKLISTPSNRDDMASFALTYEKIPQILRFEFTGKIIAPNGTFTDVGGVNKLGNGYGKIMIYTPEFGKTTPQVPATSPELTYAVVKEGRVVSIFDGRSAEIPEGGIVLAGGGGASSFLKNNFFIGDEVKIELHVTPDISNLKMALGGGAILVDNGKIPVGFSHNIAGQHPRTAVGFTKDGKKLILVVVDGRQAQSRGMTQEELARLMLSLGAYNALNLDGGGSSTMVVREPGEKSPRVINNVSEKTERPIVNGIGIFSRLSSSGKVYGFKITASSFNIPKNGRRVFEIKAYDENYNPVDVDPNLVRWDVTGDLGTFEGNVFYARKTGTGTVTASIGDIKASAQVRVLGDAVDIIVEPDRIQLSPGQKQAFRAYAVDASGYKAPIEPEDLKWEVAGDGGYFENGSFVAPQAPGSSAIIAEFSNIKAGALVKIGESGRFDESLLPSKPLITDGANVPFKKGGLTFGVFGDLLLEANYNPAYLKIFNMARAVFDRQKASFNIIAGRLYGTNSPPVNAKSLPPLDKFLTANTGYLVHKANDTLFVFLNASKGSIRLTDPTQWIKLKEDVKSAASRYNNLVVVLDRAISSFQDSQEGELLKKVLSENKASFKNILVLCGGAKKFASNMENGVKYISVPGVNAEEPAALIFNIQESKIYYRVIPLIENIVSETPAVRKGIPSRLKLFGISPTGFKVPLGYPYAVEYNITPAGVANLDAKTLEINGKKAGEIDITVKTEVFTGKIKLAVSDIAVKVNGKEIAFPDQQPYINAQQRTMVPVRFVSENLAAKVHWDAKGKQVIIEKDGNKITLKVGEKSAVVNGRKVTFDTKAELKNSRVMVPLRFISEVLGAKITWDGTSRTVEITAK</sequence>
<dbReference type="OrthoDB" id="9809781at2"/>
<evidence type="ECO:0000256" key="1">
    <source>
        <dbReference type="SAM" id="SignalP"/>
    </source>
</evidence>
<dbReference type="SUPFAM" id="SSF55383">
    <property type="entry name" value="Copper amine oxidase, domain N"/>
    <property type="match status" value="1"/>
</dbReference>
<feature type="chain" id="PRO_5007491470" description="Copper amine oxidase" evidence="1">
    <location>
        <begin position="27"/>
        <end position="981"/>
    </location>
</feature>
<evidence type="ECO:0000313" key="5">
    <source>
        <dbReference type="Proteomes" id="UP000070427"/>
    </source>
</evidence>
<dbReference type="EMBL" id="LOED01000052">
    <property type="protein sequence ID" value="KXG74319.1"/>
    <property type="molecule type" value="Genomic_DNA"/>
</dbReference>
<comment type="caution">
    <text evidence="4">The sequence shown here is derived from an EMBL/GenBank/DDBJ whole genome shotgun (WGS) entry which is preliminary data.</text>
</comment>
<name>A0A140L194_9FIRM</name>
<feature type="domain" description="Copper amine oxidase-like N-terminal" evidence="2">
    <location>
        <begin position="869"/>
        <end position="978"/>
    </location>
</feature>
<proteinExistence type="predicted"/>
<gene>
    <name evidence="4" type="ORF">AN618_23420</name>
</gene>
<dbReference type="AlphaFoldDB" id="A0A140L194"/>
<keyword evidence="1" id="KW-0732">Signal</keyword>
<reference evidence="4 5" key="1">
    <citation type="submission" date="2015-12" db="EMBL/GenBank/DDBJ databases">
        <title>Draft genome sequnece of Fervidicola ferrireducens strain Y170.</title>
        <authorList>
            <person name="Patel B.K."/>
        </authorList>
    </citation>
    <scope>NUCLEOTIDE SEQUENCE [LARGE SCALE GENOMIC DNA]</scope>
    <source>
        <strain evidence="4 5">Y170</strain>
    </source>
</reference>
<organism evidence="4 5">
    <name type="scientific">Fervidicola ferrireducens</name>
    <dbReference type="NCBI Taxonomy" id="520764"/>
    <lineage>
        <taxon>Bacteria</taxon>
        <taxon>Bacillati</taxon>
        <taxon>Bacillota</taxon>
        <taxon>Clostridia</taxon>
        <taxon>Thermosediminibacterales</taxon>
        <taxon>Thermosediminibacteraceae</taxon>
        <taxon>Fervidicola</taxon>
    </lineage>
</organism>
<dbReference type="InterPro" id="IPR012854">
    <property type="entry name" value="Cu_amine_oxidase-like_N"/>
</dbReference>
<dbReference type="PANTHER" id="PTHR40446:SF2">
    <property type="entry name" value="N-ACETYLGLUCOSAMINE-1-PHOSPHODIESTER ALPHA-N-ACETYLGLUCOSAMINIDASE"/>
    <property type="match status" value="1"/>
</dbReference>
<dbReference type="InParanoid" id="A0A140L194"/>
<evidence type="ECO:0008006" key="6">
    <source>
        <dbReference type="Google" id="ProtNLM"/>
    </source>
</evidence>
<protein>
    <recommendedName>
        <fullName evidence="6">Copper amine oxidase</fullName>
    </recommendedName>
</protein>